<keyword evidence="3" id="KW-1185">Reference proteome</keyword>
<gene>
    <name evidence="2" type="ORF">V1286_001962</name>
</gene>
<organism evidence="2 3">
    <name type="scientific">Bradyrhizobium algeriense</name>
    <dbReference type="NCBI Taxonomy" id="634784"/>
    <lineage>
        <taxon>Bacteria</taxon>
        <taxon>Pseudomonadati</taxon>
        <taxon>Pseudomonadota</taxon>
        <taxon>Alphaproteobacteria</taxon>
        <taxon>Hyphomicrobiales</taxon>
        <taxon>Nitrobacteraceae</taxon>
        <taxon>Bradyrhizobium</taxon>
    </lineage>
</organism>
<name>A0ABU8B7B7_9BRAD</name>
<feature type="chain" id="PRO_5047024319" evidence="1">
    <location>
        <begin position="22"/>
        <end position="116"/>
    </location>
</feature>
<comment type="caution">
    <text evidence="2">The sequence shown here is derived from an EMBL/GenBank/DDBJ whole genome shotgun (WGS) entry which is preliminary data.</text>
</comment>
<accession>A0ABU8B7B7</accession>
<dbReference type="SUPFAM" id="SSF46626">
    <property type="entry name" value="Cytochrome c"/>
    <property type="match status" value="1"/>
</dbReference>
<reference evidence="2 3" key="1">
    <citation type="submission" date="2024-02" db="EMBL/GenBank/DDBJ databases">
        <title>Adaptive strategies in a cosmopolitan and abundant soil bacterium.</title>
        <authorList>
            <person name="Carini P."/>
        </authorList>
    </citation>
    <scope>NUCLEOTIDE SEQUENCE [LARGE SCALE GENOMIC DNA]</scope>
    <source>
        <strain evidence="2 3">AZCC 1608</strain>
    </source>
</reference>
<evidence type="ECO:0000313" key="2">
    <source>
        <dbReference type="EMBL" id="MEH2554433.1"/>
    </source>
</evidence>
<dbReference type="InterPro" id="IPR036909">
    <property type="entry name" value="Cyt_c-like_dom_sf"/>
</dbReference>
<dbReference type="RefSeq" id="WP_334479182.1">
    <property type="nucleotide sequence ID" value="NZ_JAZHRV010000001.1"/>
</dbReference>
<protein>
    <submittedName>
        <fullName evidence="2">Mono/diheme cytochrome c family protein</fullName>
    </submittedName>
</protein>
<evidence type="ECO:0000313" key="3">
    <source>
        <dbReference type="Proteomes" id="UP001364224"/>
    </source>
</evidence>
<proteinExistence type="predicted"/>
<evidence type="ECO:0000256" key="1">
    <source>
        <dbReference type="SAM" id="SignalP"/>
    </source>
</evidence>
<dbReference type="Proteomes" id="UP001364224">
    <property type="component" value="Unassembled WGS sequence"/>
</dbReference>
<keyword evidence="1" id="KW-0732">Signal</keyword>
<dbReference type="EMBL" id="JAZHRV010000001">
    <property type="protein sequence ID" value="MEH2554433.1"/>
    <property type="molecule type" value="Genomic_DNA"/>
</dbReference>
<feature type="signal peptide" evidence="1">
    <location>
        <begin position="1"/>
        <end position="21"/>
    </location>
</feature>
<dbReference type="Gene3D" id="1.10.760.10">
    <property type="entry name" value="Cytochrome c-like domain"/>
    <property type="match status" value="1"/>
</dbReference>
<sequence length="116" mass="13061">MMRRFAWLALAGMLLIAPAMAQTGFTPRDESPEEFAAGAGRDETFYACTACHGFRLVAQQGMTRAQWEDSINLMIRRHNMPPLDDKDRERVLTYLETAYPPRAPAGRGGWVNPFAK</sequence>